<evidence type="ECO:0008006" key="2">
    <source>
        <dbReference type="Google" id="ProtNLM"/>
    </source>
</evidence>
<dbReference type="InterPro" id="IPR014094">
    <property type="entry name" value="LpoB"/>
</dbReference>
<proteinExistence type="predicted"/>
<reference evidence="1" key="1">
    <citation type="submission" date="2016-10" db="EMBL/GenBank/DDBJ databases">
        <title>Sequence of Gallionella enrichment culture.</title>
        <authorList>
            <person name="Poehlein A."/>
            <person name="Muehling M."/>
            <person name="Daniel R."/>
        </authorList>
    </citation>
    <scope>NUCLEOTIDE SEQUENCE</scope>
</reference>
<dbReference type="PROSITE" id="PS51257">
    <property type="entry name" value="PROKAR_LIPOPROTEIN"/>
    <property type="match status" value="1"/>
</dbReference>
<name>A0A1J5T460_9ZZZZ</name>
<dbReference type="AlphaFoldDB" id="A0A1J5T460"/>
<accession>A0A1J5T460</accession>
<dbReference type="EMBL" id="MLJW01000010">
    <property type="protein sequence ID" value="OIR14923.1"/>
    <property type="molecule type" value="Genomic_DNA"/>
</dbReference>
<comment type="caution">
    <text evidence="1">The sequence shown here is derived from an EMBL/GenBank/DDBJ whole genome shotgun (WGS) entry which is preliminary data.</text>
</comment>
<sequence length="201" mass="21603">MKLRHIAIASAVSAAGFLLAGCETSTQVTPVDPAANNIINSSQISPGEWAQAADKLVANLFASGVLDRAPQKPAIMAVSRIVNDTQEQIDTDSLVKKIRVALNQSGKVLTTTTLGLGGKAEDPLAKEAAEYNQFMAGQKEQSRMPYYTLSGKIIEDRIRSGNNTQVTYTFQLSLTTVSDGLAVWESEQQIAKVAHRPAVSW</sequence>
<evidence type="ECO:0000313" key="1">
    <source>
        <dbReference type="EMBL" id="OIR14923.1"/>
    </source>
</evidence>
<organism evidence="1">
    <name type="scientific">mine drainage metagenome</name>
    <dbReference type="NCBI Taxonomy" id="410659"/>
    <lineage>
        <taxon>unclassified sequences</taxon>
        <taxon>metagenomes</taxon>
        <taxon>ecological metagenomes</taxon>
    </lineage>
</organism>
<protein>
    <recommendedName>
        <fullName evidence="2">Penicillin-binding protein activator LpoB</fullName>
    </recommendedName>
</protein>
<gene>
    <name evidence="1" type="ORF">GALL_40390</name>
</gene>
<dbReference type="Gene3D" id="3.40.50.10610">
    <property type="entry name" value="ABC-type transport auxiliary lipoprotein component"/>
    <property type="match status" value="1"/>
</dbReference>
<dbReference type="Pfam" id="PF13036">
    <property type="entry name" value="LpoB"/>
    <property type="match status" value="1"/>
</dbReference>